<dbReference type="Pfam" id="PF00497">
    <property type="entry name" value="SBP_bac_3"/>
    <property type="match status" value="1"/>
</dbReference>
<organism evidence="2 3">
    <name type="scientific">Spartinivicinus marinus</name>
    <dbReference type="NCBI Taxonomy" id="2994442"/>
    <lineage>
        <taxon>Bacteria</taxon>
        <taxon>Pseudomonadati</taxon>
        <taxon>Pseudomonadota</taxon>
        <taxon>Gammaproteobacteria</taxon>
        <taxon>Oceanospirillales</taxon>
        <taxon>Zooshikellaceae</taxon>
        <taxon>Spartinivicinus</taxon>
    </lineage>
</organism>
<gene>
    <name evidence="2" type="ORF">H0A36_01540</name>
</gene>
<dbReference type="AlphaFoldDB" id="A0A853HS98"/>
<sequence>MSSTTPQRFCQATKLFTICHILPIIFCHNLYANETVKICDDDGEWPPFIYYQRVNGKPDKSKLTGASVELIDAAFKLTSFSYSLHLLPWQRCLDEVNHFGKRGNFEALTNASFSMERAKKYYATTSIYQLHSGIFYSKDKFPDGPVINQPSDLNNFKLCGVLGYNYEYLYTKYGLNKNKTINTGANNIFSVLTMIANNRCDIFENSLEPIYGAVLLGKYTLPSNIASAPLVNVDNIDYHIHIAKTSPRAHKILTELNQAILILQHQGVSKKIFDKYLKSLRH</sequence>
<proteinExistence type="predicted"/>
<dbReference type="InterPro" id="IPR001638">
    <property type="entry name" value="Solute-binding_3/MltF_N"/>
</dbReference>
<evidence type="ECO:0000313" key="2">
    <source>
        <dbReference type="EMBL" id="NYZ64670.1"/>
    </source>
</evidence>
<dbReference type="Gene3D" id="3.40.190.10">
    <property type="entry name" value="Periplasmic binding protein-like II"/>
    <property type="match status" value="2"/>
</dbReference>
<keyword evidence="3" id="KW-1185">Reference proteome</keyword>
<name>A0A853HS98_9GAMM</name>
<dbReference type="RefSeq" id="WP_180566710.1">
    <property type="nucleotide sequence ID" value="NZ_JACCKB010000002.1"/>
</dbReference>
<protein>
    <submittedName>
        <fullName evidence="2">Transporter substrate-binding domain-containing protein</fullName>
    </submittedName>
</protein>
<accession>A0A853HS98</accession>
<reference evidence="2 3" key="1">
    <citation type="submission" date="2020-07" db="EMBL/GenBank/DDBJ databases">
        <title>Endozoicomonas sp. nov., isolated from sediment.</title>
        <authorList>
            <person name="Gu T."/>
        </authorList>
    </citation>
    <scope>NUCLEOTIDE SEQUENCE [LARGE SCALE GENOMIC DNA]</scope>
    <source>
        <strain evidence="2 3">SM1973</strain>
    </source>
</reference>
<dbReference type="SUPFAM" id="SSF53850">
    <property type="entry name" value="Periplasmic binding protein-like II"/>
    <property type="match status" value="1"/>
</dbReference>
<evidence type="ECO:0000259" key="1">
    <source>
        <dbReference type="Pfam" id="PF00497"/>
    </source>
</evidence>
<comment type="caution">
    <text evidence="2">The sequence shown here is derived from an EMBL/GenBank/DDBJ whole genome shotgun (WGS) entry which is preliminary data.</text>
</comment>
<dbReference type="Proteomes" id="UP000569732">
    <property type="component" value="Unassembled WGS sequence"/>
</dbReference>
<evidence type="ECO:0000313" key="3">
    <source>
        <dbReference type="Proteomes" id="UP000569732"/>
    </source>
</evidence>
<feature type="domain" description="Solute-binding protein family 3/N-terminal" evidence="1">
    <location>
        <begin position="42"/>
        <end position="278"/>
    </location>
</feature>
<dbReference type="EMBL" id="JACCKB010000002">
    <property type="protein sequence ID" value="NYZ64670.1"/>
    <property type="molecule type" value="Genomic_DNA"/>
</dbReference>